<protein>
    <submittedName>
        <fullName evidence="1">Uncharacterized protein</fullName>
    </submittedName>
</protein>
<keyword evidence="2" id="KW-1185">Reference proteome</keyword>
<evidence type="ECO:0000313" key="1">
    <source>
        <dbReference type="EMBL" id="KAJ9093514.1"/>
    </source>
</evidence>
<name>A0ACC2V2U9_9TREE</name>
<organism evidence="1 2">
    <name type="scientific">Naganishia friedmannii</name>
    <dbReference type="NCBI Taxonomy" id="89922"/>
    <lineage>
        <taxon>Eukaryota</taxon>
        <taxon>Fungi</taxon>
        <taxon>Dikarya</taxon>
        <taxon>Basidiomycota</taxon>
        <taxon>Agaricomycotina</taxon>
        <taxon>Tremellomycetes</taxon>
        <taxon>Filobasidiales</taxon>
        <taxon>Filobasidiaceae</taxon>
        <taxon>Naganishia</taxon>
    </lineage>
</organism>
<accession>A0ACC2V2U9</accession>
<reference evidence="1" key="1">
    <citation type="submission" date="2023-04" db="EMBL/GenBank/DDBJ databases">
        <title>Draft Genome sequencing of Naganishia species isolated from polar environments using Oxford Nanopore Technology.</title>
        <authorList>
            <person name="Leo P."/>
            <person name="Venkateswaran K."/>
        </authorList>
    </citation>
    <scope>NUCLEOTIDE SEQUENCE</scope>
    <source>
        <strain evidence="1">MNA-CCFEE 5423</strain>
    </source>
</reference>
<dbReference type="Proteomes" id="UP001227268">
    <property type="component" value="Unassembled WGS sequence"/>
</dbReference>
<comment type="caution">
    <text evidence="1">The sequence shown here is derived from an EMBL/GenBank/DDBJ whole genome shotgun (WGS) entry which is preliminary data.</text>
</comment>
<gene>
    <name evidence="1" type="ORF">QFC21_006347</name>
</gene>
<sequence length="1216" mass="131641">MQVKTSLKIPAIHLLRSIHSPAPSATPLHPVQTTHHGTLTPGESQPTVSPMSGGIVDATLLKPDVLAKLISIQERTNVLVEVTLLPSSSGTGRPSATSTEGVGSAVGGEMAKDTFVYNGAGGPGQSPGLGAHESNWTNDAIPPISGTTSPHASLAPATAAHPYPNFNNTDGLKPIDSGRSKSMYPLFPSHPHQQHQQQQQQQHGSPLGQADGFLSGVADGIVRTDSPETLGEHQQTQEFKRHIGSPEVMGSSLAPPNTAGMSNPVGGVKSKSFDVLQQQQSRLNNNQQQHQRVAGIRSPIFPSNVGLPSSGGAGNAPLGMEPSSVTFVPGGGAVDAVDEDQILQELKEWGFGEEKVCLVTVEGKEENVKAAKVLLMLLLDELTGMAEESCDIDHRLQYILAGRKRHTVNAIEEETNTNIYLTPATSTTFSGYSGTGLGGVGGTLAGMTPSGPATHQSSPLYGLETAATSGNGISPSPLASPGLDHMPTHARKPSSLASQHHRTGSTTVSPRADADNGDLTGGLQDSIARLCISPSGGEPQQNNATPAAGGITPHMIEMRNKVYVTGEPMAVASAREMLLRLAFTKKQCVFSREAAVVPRKLDWVISEKQREITRIMSDNGAFVECIPGAQAGVVRVYGDHRLSVDRTMKHVMLLFAEMTLAAVFTMSQPPSEATQFDASLEALLKATAASTNAEVAYKMGQFQVCGTMSEVQKALSMILTSDAVKNTLHEIQFQCEVAMDSKAYVAGKREGKVRRIRATGSQIKFDQFNDQNCLIDVIGSGPRVLEALDMLHDELPAEISFHIPESYHRRIIGKGGASVQDVMRRHSAFVKFSSTEQWASFGGHHRNEDNVICITPNKNKQGLYDMKQDLMMSILTKDRDYGDWIISIDRKYHRALQAETRAYLHHIEVVHGANVRFLPREDGQDAIEVFASQYQARVILEQLSKVLPIHLTCSFNIKVELAKVAASPEWLTFTTETLQDLQVSILPYSQLTAGGESIFILKCQRQNLVRLKEVRARLDGFLRAQPKYAEPLDWTVGSLSGKSKPAHGEHRRGLSTVVYGSDELAQIDLPRSAGLRRADTVGSGQYLDGWRSKRSMHKRSETEDGRIDLYHQQSGNYPPPIARPADSQPQLEPEQPRPKLAGGRTQSLDIRNLQDFAGGHSRHASFASLEQAYDQNLQNDLGVPGSNSTNNATPMPRYRTGNYPRRGVSVYDPVQE</sequence>
<proteinExistence type="predicted"/>
<evidence type="ECO:0000313" key="2">
    <source>
        <dbReference type="Proteomes" id="UP001227268"/>
    </source>
</evidence>
<dbReference type="EMBL" id="JASBWT010000030">
    <property type="protein sequence ID" value="KAJ9093514.1"/>
    <property type="molecule type" value="Genomic_DNA"/>
</dbReference>